<keyword evidence="2" id="KW-0472">Membrane</keyword>
<evidence type="ECO:0000256" key="2">
    <source>
        <dbReference type="SAM" id="Phobius"/>
    </source>
</evidence>
<organism evidence="3 4">
    <name type="scientific">Prauserella marina</name>
    <dbReference type="NCBI Taxonomy" id="530584"/>
    <lineage>
        <taxon>Bacteria</taxon>
        <taxon>Bacillati</taxon>
        <taxon>Actinomycetota</taxon>
        <taxon>Actinomycetes</taxon>
        <taxon>Pseudonocardiales</taxon>
        <taxon>Pseudonocardiaceae</taxon>
        <taxon>Prauserella</taxon>
    </lineage>
</organism>
<keyword evidence="2" id="KW-1133">Transmembrane helix</keyword>
<evidence type="ECO:0000313" key="4">
    <source>
        <dbReference type="Proteomes" id="UP000199494"/>
    </source>
</evidence>
<proteinExistence type="predicted"/>
<accession>A0A222VXJ4</accession>
<feature type="compositionally biased region" description="Polar residues" evidence="1">
    <location>
        <begin position="68"/>
        <end position="97"/>
    </location>
</feature>
<name>A0A222VXJ4_9PSEU</name>
<dbReference type="RefSeq" id="WP_091805855.1">
    <property type="nucleotide sequence ID" value="NZ_CP016353.1"/>
</dbReference>
<dbReference type="KEGG" id="pmad:BAY61_30630"/>
<sequence>MDEKELEGLFLEAPGEPPPPGFTAADVATASRRATAKRRGIVAGVAAAVVMLGGVGTAIGVLSGPAPSEQTTAAAPQTESAPTAQRGNAENDQSGQPESEAERHPSAQVVPQDSPKQGDESNGKTDPRVGSTAGCDKVDRELAIALAGELPVTASGAARPASVCPSGARTAALPFEGGTVDVVLVPQGGETSFQWAEGTATARQRTAEGATVVVASVPEPGSRTPPFADRLDDIATALAERF</sequence>
<dbReference type="Proteomes" id="UP000199494">
    <property type="component" value="Unassembled WGS sequence"/>
</dbReference>
<reference evidence="3 4" key="1">
    <citation type="submission" date="2016-10" db="EMBL/GenBank/DDBJ databases">
        <authorList>
            <person name="de Groot N.N."/>
        </authorList>
    </citation>
    <scope>NUCLEOTIDE SEQUENCE [LARGE SCALE GENOMIC DNA]</scope>
    <source>
        <strain evidence="3 4">CGMCC 4.5506</strain>
    </source>
</reference>
<feature type="transmembrane region" description="Helical" evidence="2">
    <location>
        <begin position="41"/>
        <end position="62"/>
    </location>
</feature>
<dbReference type="EMBL" id="FMZE01000006">
    <property type="protein sequence ID" value="SDD16255.1"/>
    <property type="molecule type" value="Genomic_DNA"/>
</dbReference>
<dbReference type="STRING" id="530584.SAMN05421630_106195"/>
<keyword evidence="4" id="KW-1185">Reference proteome</keyword>
<feature type="region of interest" description="Disordered" evidence="1">
    <location>
        <begin position="1"/>
        <end position="25"/>
    </location>
</feature>
<feature type="region of interest" description="Disordered" evidence="1">
    <location>
        <begin position="58"/>
        <end position="134"/>
    </location>
</feature>
<gene>
    <name evidence="3" type="ORF">SAMN05421630_106195</name>
</gene>
<feature type="compositionally biased region" description="Basic and acidic residues" evidence="1">
    <location>
        <begin position="116"/>
        <end position="127"/>
    </location>
</feature>
<keyword evidence="2" id="KW-0812">Transmembrane</keyword>
<evidence type="ECO:0000256" key="1">
    <source>
        <dbReference type="SAM" id="MobiDB-lite"/>
    </source>
</evidence>
<protein>
    <submittedName>
        <fullName evidence="3">Uncharacterized protein</fullName>
    </submittedName>
</protein>
<evidence type="ECO:0000313" key="3">
    <source>
        <dbReference type="EMBL" id="SDD16255.1"/>
    </source>
</evidence>
<dbReference type="OrthoDB" id="3698019at2"/>
<dbReference type="AlphaFoldDB" id="A0A222VXJ4"/>